<feature type="transmembrane region" description="Helical" evidence="2">
    <location>
        <begin position="221"/>
        <end position="244"/>
    </location>
</feature>
<dbReference type="AlphaFoldDB" id="A0A1I0PFU9"/>
<dbReference type="STRING" id="29529.SAMN04488122_0762"/>
<dbReference type="InterPro" id="IPR011622">
    <property type="entry name" value="7TMR_DISM_rcpt_extracell_dom2"/>
</dbReference>
<feature type="transmembrane region" description="Helical" evidence="2">
    <location>
        <begin position="188"/>
        <end position="209"/>
    </location>
</feature>
<dbReference type="Gene3D" id="1.10.10.10">
    <property type="entry name" value="Winged helix-like DNA-binding domain superfamily/Winged helix DNA-binding domain"/>
    <property type="match status" value="1"/>
</dbReference>
<evidence type="ECO:0000313" key="5">
    <source>
        <dbReference type="EMBL" id="SEW13269.1"/>
    </source>
</evidence>
<organism evidence="5 6">
    <name type="scientific">Chitinophaga arvensicola</name>
    <dbReference type="NCBI Taxonomy" id="29529"/>
    <lineage>
        <taxon>Bacteria</taxon>
        <taxon>Pseudomonadati</taxon>
        <taxon>Bacteroidota</taxon>
        <taxon>Chitinophagia</taxon>
        <taxon>Chitinophagales</taxon>
        <taxon>Chitinophagaceae</taxon>
        <taxon>Chitinophaga</taxon>
    </lineage>
</organism>
<keyword evidence="3" id="KW-0732">Signal</keyword>
<protein>
    <submittedName>
        <fullName evidence="5">7TMR-DISM extracellular 2</fullName>
    </submittedName>
</protein>
<dbReference type="InterPro" id="IPR016032">
    <property type="entry name" value="Sig_transdc_resp-reg_C-effctor"/>
</dbReference>
<dbReference type="GO" id="GO:0003677">
    <property type="term" value="F:DNA binding"/>
    <property type="evidence" value="ECO:0007669"/>
    <property type="project" value="InterPro"/>
</dbReference>
<gene>
    <name evidence="5" type="ORF">SAMN04488122_0762</name>
</gene>
<feature type="transmembrane region" description="Helical" evidence="2">
    <location>
        <begin position="264"/>
        <end position="283"/>
    </location>
</feature>
<evidence type="ECO:0000256" key="3">
    <source>
        <dbReference type="SAM" id="SignalP"/>
    </source>
</evidence>
<dbReference type="RefSeq" id="WP_089890788.1">
    <property type="nucleotide sequence ID" value="NZ_FOJG01000001.1"/>
</dbReference>
<feature type="domain" description="7TM-DISM receptor extracellular" evidence="4">
    <location>
        <begin position="55"/>
        <end position="160"/>
    </location>
</feature>
<keyword evidence="6" id="KW-1185">Reference proteome</keyword>
<dbReference type="Proteomes" id="UP000199310">
    <property type="component" value="Unassembled WGS sequence"/>
</dbReference>
<dbReference type="GO" id="GO:0006355">
    <property type="term" value="P:regulation of DNA-templated transcription"/>
    <property type="evidence" value="ECO:0007669"/>
    <property type="project" value="InterPro"/>
</dbReference>
<proteinExistence type="predicted"/>
<reference evidence="6" key="1">
    <citation type="submission" date="2016-10" db="EMBL/GenBank/DDBJ databases">
        <authorList>
            <person name="Varghese N."/>
            <person name="Submissions S."/>
        </authorList>
    </citation>
    <scope>NUCLEOTIDE SEQUENCE [LARGE SCALE GENOMIC DNA]</scope>
    <source>
        <strain evidence="6">DSM 3695</strain>
    </source>
</reference>
<keyword evidence="1" id="KW-0175">Coiled coil</keyword>
<keyword evidence="2" id="KW-0812">Transmembrane</keyword>
<evidence type="ECO:0000256" key="1">
    <source>
        <dbReference type="SAM" id="Coils"/>
    </source>
</evidence>
<dbReference type="OrthoDB" id="621195at2"/>
<dbReference type="EMBL" id="FOJG01000001">
    <property type="protein sequence ID" value="SEW13269.1"/>
    <property type="molecule type" value="Genomic_DNA"/>
</dbReference>
<keyword evidence="2" id="KW-0472">Membrane</keyword>
<dbReference type="SUPFAM" id="SSF46894">
    <property type="entry name" value="C-terminal effector domain of the bipartite response regulators"/>
    <property type="match status" value="1"/>
</dbReference>
<feature type="transmembrane region" description="Helical" evidence="2">
    <location>
        <begin position="304"/>
        <end position="326"/>
    </location>
</feature>
<evidence type="ECO:0000259" key="4">
    <source>
        <dbReference type="Pfam" id="PF07696"/>
    </source>
</evidence>
<dbReference type="Pfam" id="PF07696">
    <property type="entry name" value="7TMR-DISMED2"/>
    <property type="match status" value="1"/>
</dbReference>
<dbReference type="InterPro" id="IPR036388">
    <property type="entry name" value="WH-like_DNA-bd_sf"/>
</dbReference>
<feature type="transmembrane region" description="Helical" evidence="2">
    <location>
        <begin position="395"/>
        <end position="414"/>
    </location>
</feature>
<feature type="transmembrane region" description="Helical" evidence="2">
    <location>
        <begin position="364"/>
        <end position="383"/>
    </location>
</feature>
<accession>A0A1I0PFU9</accession>
<feature type="transmembrane region" description="Helical" evidence="2">
    <location>
        <begin position="332"/>
        <end position="352"/>
    </location>
</feature>
<name>A0A1I0PFU9_9BACT</name>
<sequence length="611" mass="70659">MSLRNFVQTIPMPFQKIRYLITLLLCAAASLHAQTTQTLTNNAILQISTYDVLKDQQYTFDQVLKDTSLHFKPATTLHTAEADYYWIRIVINNPYPNKESYQLSLSLPLNYTLYFYDSSKSSWSARSAGLAVASKQRQRGVIPCILEGDTKNIIYLKINTWDIRAYGYPIKPAIILEKRISFDSSEAFLWYSWLAGILVLVSFVGYNIYIYVQLRDHIYRCYLAIQVGAIIFITAFKHFFNLFLPFTTYNIRLEPDGSVYTYDLNAFLLHFGAIIIIGGMLQLSRLYLRTKVLLPACDRLLQCLLYGYLLLCQIPAVSTITGIFYLDNYTLWYDNIGVLLISVTVITICMIAYKYKVRAAKHFLLANTLPLFMVAGLAVYFIIHSAPTYLDNHFLLPEIGVFSQILSFAVALIARIRIVNEELKAKEQEMTRLEKDIAETSYRCALIEKENELIILTIRQEKDRNEQLQQKLEANQRELMGNSLYIHQKNKLLEDLKNQLQDIDQLYPHVKHPGLKDITSSLKEGQYLDAEWDKFKLHFEQVHPNFFENLQTNHPTLTKNELRLYAYFHIHLSTKEIAALLNIEPASVRQAKARLMKKMRNPTNVTPEGDL</sequence>
<feature type="signal peptide" evidence="3">
    <location>
        <begin position="1"/>
        <end position="33"/>
    </location>
</feature>
<evidence type="ECO:0000313" key="6">
    <source>
        <dbReference type="Proteomes" id="UP000199310"/>
    </source>
</evidence>
<keyword evidence="2" id="KW-1133">Transmembrane helix</keyword>
<feature type="chain" id="PRO_5011497959" evidence="3">
    <location>
        <begin position="34"/>
        <end position="611"/>
    </location>
</feature>
<feature type="coiled-coil region" evidence="1">
    <location>
        <begin position="409"/>
        <end position="506"/>
    </location>
</feature>
<evidence type="ECO:0000256" key="2">
    <source>
        <dbReference type="SAM" id="Phobius"/>
    </source>
</evidence>